<reference evidence="3 4" key="1">
    <citation type="journal article" date="2006" name="Nature">
        <title>Global trends of whole-genome duplications revealed by the ciliate Paramecium tetraurelia.</title>
        <authorList>
            <consortium name="Genoscope"/>
            <person name="Aury J.-M."/>
            <person name="Jaillon O."/>
            <person name="Duret L."/>
            <person name="Noel B."/>
            <person name="Jubin C."/>
            <person name="Porcel B.M."/>
            <person name="Segurens B."/>
            <person name="Daubin V."/>
            <person name="Anthouard V."/>
            <person name="Aiach N."/>
            <person name="Arnaiz O."/>
            <person name="Billaut A."/>
            <person name="Beisson J."/>
            <person name="Blanc I."/>
            <person name="Bouhouche K."/>
            <person name="Camara F."/>
            <person name="Duharcourt S."/>
            <person name="Guigo R."/>
            <person name="Gogendeau D."/>
            <person name="Katinka M."/>
            <person name="Keller A.-M."/>
            <person name="Kissmehl R."/>
            <person name="Klotz C."/>
            <person name="Koll F."/>
            <person name="Le Moue A."/>
            <person name="Lepere C."/>
            <person name="Malinsky S."/>
            <person name="Nowacki M."/>
            <person name="Nowak J.K."/>
            <person name="Plattner H."/>
            <person name="Poulain J."/>
            <person name="Ruiz F."/>
            <person name="Serrano V."/>
            <person name="Zagulski M."/>
            <person name="Dessen P."/>
            <person name="Betermier M."/>
            <person name="Weissenbach J."/>
            <person name="Scarpelli C."/>
            <person name="Schachter V."/>
            <person name="Sperling L."/>
            <person name="Meyer E."/>
            <person name="Cohen J."/>
            <person name="Wincker P."/>
        </authorList>
    </citation>
    <scope>NUCLEOTIDE SEQUENCE [LARGE SCALE GENOMIC DNA]</scope>
    <source>
        <strain evidence="3 4">Stock d4-2</strain>
    </source>
</reference>
<keyword evidence="2" id="KW-1133">Transmembrane helix</keyword>
<dbReference type="OrthoDB" id="289047at2759"/>
<dbReference type="PANTHER" id="PTHR31398">
    <property type="entry name" value="MEIOTIC NUCLEAR DIVISION PROTEIN 1 HOMOLOG"/>
    <property type="match status" value="1"/>
</dbReference>
<dbReference type="PANTHER" id="PTHR31398:SF0">
    <property type="entry name" value="MEIOTIC NUCLEAR DIVISION PROTEIN 1 HOMOLOG"/>
    <property type="match status" value="1"/>
</dbReference>
<evidence type="ECO:0000256" key="2">
    <source>
        <dbReference type="SAM" id="Phobius"/>
    </source>
</evidence>
<dbReference type="RefSeq" id="XP_001435554.1">
    <property type="nucleotide sequence ID" value="XM_001435517.1"/>
</dbReference>
<feature type="transmembrane region" description="Helical" evidence="2">
    <location>
        <begin position="32"/>
        <end position="53"/>
    </location>
</feature>
<evidence type="ECO:0000313" key="4">
    <source>
        <dbReference type="Proteomes" id="UP000000600"/>
    </source>
</evidence>
<name>A0CBJ0_PARTE</name>
<dbReference type="EMBL" id="CT868057">
    <property type="protein sequence ID" value="CAK68157.1"/>
    <property type="molecule type" value="Genomic_DNA"/>
</dbReference>
<sequence>MNQFSETFRRFDIFGQEIRLLATGQSAYRTNIGAFMTMALFAILAYSCNSFILEMNKGKNAILNSKEAVISSDEGYTFNSSEYIFAVGLLDNLGQPIPNENNRVFTISFYYCNKSLNETTCASIPGRICGSRIQDISLHLNIPKEYEEITYCMDEEYIKQNPEIRIQGSTRQDNFTLLGALVQRCQNGTEYNRTYLFIKLDCASNDDIDSYIKNANLYYSYSFHQFNKELDNSPYEKAQSIDITPMYYKVRKYIKIYFQYSQSQLEYNPFYFFPSFVQHDGFEYQNSAVDSALNFEDDTSFAQIEINLDAKKRIHFITYQTLMDVAAKIGGFFTIIRIMFDFALFPIQTILYRLYLMNCLTHQQHNYNNNNTDMPKSTSSESLTFFKLIKSGNARQLYQNQSLMIDKFLDITEILINPLRFNRQVEDLYGSLKRFDIVSARQNNLNINQEIDELVANNNEFNDNQSITPRTINLEMKLGSLTNFKVPQLHVN</sequence>
<dbReference type="InParanoid" id="A0CBJ0"/>
<keyword evidence="1" id="KW-0175">Coiled coil</keyword>
<dbReference type="Proteomes" id="UP000000600">
    <property type="component" value="Unassembled WGS sequence"/>
</dbReference>
<proteinExistence type="predicted"/>
<accession>A0CBJ0</accession>
<gene>
    <name evidence="3" type="ORF">GSPATT00036940001</name>
</gene>
<dbReference type="GeneID" id="5021339"/>
<dbReference type="OMA" id="TIIRIMF"/>
<feature type="coiled-coil region" evidence="1">
    <location>
        <begin position="437"/>
        <end position="464"/>
    </location>
</feature>
<organism evidence="3 4">
    <name type="scientific">Paramecium tetraurelia</name>
    <dbReference type="NCBI Taxonomy" id="5888"/>
    <lineage>
        <taxon>Eukaryota</taxon>
        <taxon>Sar</taxon>
        <taxon>Alveolata</taxon>
        <taxon>Ciliophora</taxon>
        <taxon>Intramacronucleata</taxon>
        <taxon>Oligohymenophorea</taxon>
        <taxon>Peniculida</taxon>
        <taxon>Parameciidae</taxon>
        <taxon>Paramecium</taxon>
    </lineage>
</organism>
<keyword evidence="2" id="KW-0812">Transmembrane</keyword>
<dbReference type="AlphaFoldDB" id="A0CBJ0"/>
<evidence type="ECO:0008006" key="5">
    <source>
        <dbReference type="Google" id="ProtNLM"/>
    </source>
</evidence>
<dbReference type="KEGG" id="ptm:GSPATT00036940001"/>
<dbReference type="HOGENOM" id="CLU_554878_0_0_1"/>
<protein>
    <recommendedName>
        <fullName evidence="5">Transmembrane protein</fullName>
    </recommendedName>
</protein>
<evidence type="ECO:0000256" key="1">
    <source>
        <dbReference type="SAM" id="Coils"/>
    </source>
</evidence>
<dbReference type="GO" id="GO:0007131">
    <property type="term" value="P:reciprocal meiotic recombination"/>
    <property type="evidence" value="ECO:0000318"/>
    <property type="project" value="GO_Central"/>
</dbReference>
<keyword evidence="2" id="KW-0472">Membrane</keyword>
<evidence type="ECO:0000313" key="3">
    <source>
        <dbReference type="EMBL" id="CAK68157.1"/>
    </source>
</evidence>
<keyword evidence="4" id="KW-1185">Reference proteome</keyword>